<dbReference type="EMBL" id="JAGRRH010000017">
    <property type="protein sequence ID" value="KAG7352836.1"/>
    <property type="molecule type" value="Genomic_DNA"/>
</dbReference>
<feature type="region of interest" description="Disordered" evidence="1">
    <location>
        <begin position="114"/>
        <end position="210"/>
    </location>
</feature>
<reference evidence="3" key="2">
    <citation type="submission" date="2021-04" db="EMBL/GenBank/DDBJ databases">
        <authorList>
            <person name="Podell S."/>
        </authorList>
    </citation>
    <scope>NUCLEOTIDE SEQUENCE</scope>
    <source>
        <strain evidence="3">Hildebrandi</strain>
    </source>
</reference>
<organism evidence="3 4">
    <name type="scientific">Nitzschia inconspicua</name>
    <dbReference type="NCBI Taxonomy" id="303405"/>
    <lineage>
        <taxon>Eukaryota</taxon>
        <taxon>Sar</taxon>
        <taxon>Stramenopiles</taxon>
        <taxon>Ochrophyta</taxon>
        <taxon>Bacillariophyta</taxon>
        <taxon>Bacillariophyceae</taxon>
        <taxon>Bacillariophycidae</taxon>
        <taxon>Bacillariales</taxon>
        <taxon>Bacillariaceae</taxon>
        <taxon>Nitzschia</taxon>
    </lineage>
</organism>
<protein>
    <submittedName>
        <fullName evidence="3">Uncharacterized protein</fullName>
    </submittedName>
</protein>
<comment type="caution">
    <text evidence="3">The sequence shown here is derived from an EMBL/GenBank/DDBJ whole genome shotgun (WGS) entry which is preliminary data.</text>
</comment>
<dbReference type="AlphaFoldDB" id="A0A9K3L118"/>
<feature type="compositionally biased region" description="Basic and acidic residues" evidence="1">
    <location>
        <begin position="201"/>
        <end position="210"/>
    </location>
</feature>
<name>A0A9K3L118_9STRA</name>
<gene>
    <name evidence="3" type="ORF">IV203_008884</name>
</gene>
<keyword evidence="4" id="KW-1185">Reference proteome</keyword>
<feature type="chain" id="PRO_5039901897" evidence="2">
    <location>
        <begin position="21"/>
        <end position="210"/>
    </location>
</feature>
<evidence type="ECO:0000256" key="2">
    <source>
        <dbReference type="SAM" id="SignalP"/>
    </source>
</evidence>
<feature type="compositionally biased region" description="Low complexity" evidence="1">
    <location>
        <begin position="161"/>
        <end position="171"/>
    </location>
</feature>
<dbReference type="Proteomes" id="UP000693970">
    <property type="component" value="Unassembled WGS sequence"/>
</dbReference>
<reference evidence="3" key="1">
    <citation type="journal article" date="2021" name="Sci. Rep.">
        <title>Diploid genomic architecture of Nitzschia inconspicua, an elite biomass production diatom.</title>
        <authorList>
            <person name="Oliver A."/>
            <person name="Podell S."/>
            <person name="Pinowska A."/>
            <person name="Traller J.C."/>
            <person name="Smith S.R."/>
            <person name="McClure R."/>
            <person name="Beliaev A."/>
            <person name="Bohutskyi P."/>
            <person name="Hill E.A."/>
            <person name="Rabines A."/>
            <person name="Zheng H."/>
            <person name="Allen L.Z."/>
            <person name="Kuo A."/>
            <person name="Grigoriev I.V."/>
            <person name="Allen A.E."/>
            <person name="Hazlebeck D."/>
            <person name="Allen E.E."/>
        </authorList>
    </citation>
    <scope>NUCLEOTIDE SEQUENCE</scope>
    <source>
        <strain evidence="3">Hildebrandi</strain>
    </source>
</reference>
<feature type="signal peptide" evidence="2">
    <location>
        <begin position="1"/>
        <end position="20"/>
    </location>
</feature>
<feature type="compositionally biased region" description="Basic and acidic residues" evidence="1">
    <location>
        <begin position="177"/>
        <end position="188"/>
    </location>
</feature>
<proteinExistence type="predicted"/>
<evidence type="ECO:0000313" key="3">
    <source>
        <dbReference type="EMBL" id="KAG7352836.1"/>
    </source>
</evidence>
<sequence length="210" mass="22893">MKGVVVLAVLKLMLVSWTDAFHPLLSVVHSLPKLHATQCLDAEWVHIEMEEPPTGRRDFVAKFAGCIVMSSTLNAVPQKATAEEIKTLDMSLPTYDSINTLKISAASEKALGVENLPEAPSKAAATPRKKRSSSDESDGRNPLANVLPSMNKTASKKKRSSSVTTTATSERPSPKRRREEKAEDEIKTMDLSLPSYSEGVQTKEKSAFAL</sequence>
<keyword evidence="2" id="KW-0732">Signal</keyword>
<evidence type="ECO:0000313" key="4">
    <source>
        <dbReference type="Proteomes" id="UP000693970"/>
    </source>
</evidence>
<dbReference type="OrthoDB" id="10633319at2759"/>
<evidence type="ECO:0000256" key="1">
    <source>
        <dbReference type="SAM" id="MobiDB-lite"/>
    </source>
</evidence>
<accession>A0A9K3L118</accession>